<dbReference type="PROSITE" id="PS00105">
    <property type="entry name" value="AA_TRANSFER_CLASS_1"/>
    <property type="match status" value="1"/>
</dbReference>
<dbReference type="SUPFAM" id="SSF53383">
    <property type="entry name" value="PLP-dependent transferases"/>
    <property type="match status" value="1"/>
</dbReference>
<keyword evidence="2 5" id="KW-0032">Aminotransferase</keyword>
<dbReference type="AlphaFoldDB" id="A0A243CV43"/>
<dbReference type="EC" id="2.6.1.-" evidence="5"/>
<reference evidence="8 9" key="1">
    <citation type="submission" date="2016-10" db="EMBL/GenBank/DDBJ databases">
        <title>Comparative genomics of Bacillus thuringiensis reveals a path to pathogens against multiple invertebrate hosts.</title>
        <authorList>
            <person name="Zheng J."/>
            <person name="Gao Q."/>
            <person name="Liu H."/>
            <person name="Peng D."/>
            <person name="Ruan L."/>
            <person name="Sun M."/>
        </authorList>
    </citation>
    <scope>NUCLEOTIDE SEQUENCE [LARGE SCALE GENOMIC DNA]</scope>
    <source>
        <strain evidence="8">BGSC 4CE1</strain>
    </source>
</reference>
<dbReference type="InterPro" id="IPR004839">
    <property type="entry name" value="Aminotransferase_I/II_large"/>
</dbReference>
<dbReference type="CDD" id="cd00609">
    <property type="entry name" value="AAT_like"/>
    <property type="match status" value="1"/>
</dbReference>
<dbReference type="InterPro" id="IPR005835">
    <property type="entry name" value="NTP_transferase_dom"/>
</dbReference>
<dbReference type="GO" id="GO:0030170">
    <property type="term" value="F:pyridoxal phosphate binding"/>
    <property type="evidence" value="ECO:0007669"/>
    <property type="project" value="InterPro"/>
</dbReference>
<dbReference type="InterPro" id="IPR015424">
    <property type="entry name" value="PyrdxlP-dep_Trfase"/>
</dbReference>
<dbReference type="GO" id="GO:0008483">
    <property type="term" value="F:transaminase activity"/>
    <property type="evidence" value="ECO:0007669"/>
    <property type="project" value="UniProtKB-KW"/>
</dbReference>
<evidence type="ECO:0000313" key="8">
    <source>
        <dbReference type="EMBL" id="OTY74001.1"/>
    </source>
</evidence>
<comment type="similarity">
    <text evidence="5">Belongs to the class-I pyridoxal-phosphate-dependent aminotransferase family.</text>
</comment>
<comment type="cofactor">
    <cofactor evidence="1 5">
        <name>pyridoxal 5'-phosphate</name>
        <dbReference type="ChEBI" id="CHEBI:597326"/>
    </cofactor>
</comment>
<dbReference type="RefSeq" id="WP_000806450.1">
    <property type="nucleotide sequence ID" value="NZ_NFDQ01000070.1"/>
</dbReference>
<feature type="domain" description="Aminotransferase class I/classII large" evidence="6">
    <location>
        <begin position="278"/>
        <end position="595"/>
    </location>
</feature>
<name>A0A243CV43_BACTU</name>
<dbReference type="Pfam" id="PF00483">
    <property type="entry name" value="NTP_transferase"/>
    <property type="match status" value="1"/>
</dbReference>
<accession>A0A243CV43</accession>
<gene>
    <name evidence="8" type="ORF">BK749_16095</name>
</gene>
<evidence type="ECO:0000256" key="2">
    <source>
        <dbReference type="ARBA" id="ARBA00022576"/>
    </source>
</evidence>
<evidence type="ECO:0000259" key="7">
    <source>
        <dbReference type="Pfam" id="PF00483"/>
    </source>
</evidence>
<dbReference type="InterPro" id="IPR015421">
    <property type="entry name" value="PyrdxlP-dep_Trfase_major"/>
</dbReference>
<comment type="caution">
    <text evidence="8">The sequence shown here is derived from an EMBL/GenBank/DDBJ whole genome shotgun (WGS) entry which is preliminary data.</text>
</comment>
<evidence type="ECO:0000313" key="9">
    <source>
        <dbReference type="Proteomes" id="UP000194911"/>
    </source>
</evidence>
<evidence type="ECO:0000256" key="4">
    <source>
        <dbReference type="ARBA" id="ARBA00022898"/>
    </source>
</evidence>
<sequence length="614" mass="71287">MKQAVLLCAGRGSRMGSLTDERPKPLISINGTSIIENTVQQLISANYTSIVIVVGYKADMIKQTLRRFEEEIQIIYIFNEQWESTNNIYSLWLTKEHLKGEFTLLEADIYFNSSVLQVLSELPAENNYVLVSPLNSLMEGTFVEVNESGIICKFNSTKSPKFYHSENQLKTLNIYRFNSDFANLLTNMLEEEIEIGNTQIYYEEIFKKLVTHENVTYHSVVVPADTWYEMDNRYDLSIGEFQFSEKRHDLLKKQHGGYWRYPITDYALIYNFHFPPQELKRRMQQRFDDLLLNYPSCSSYIENHLAEFLQFPSERLVLANGVSEIIKILPQIISGPIVLIEPSFNEYANCFESRAKKFLVREEEDFEINFQRLIEFVHEQKAEAIVIVSPDNPTGKLHSKRDLLKLYKETEELQLNIIIDESFIDFSSKAEEESFLHNLINYPRLTVLKSMSKTFGIGGLRLGYAASYNTDFLNDLSNAIPIWNINGFAEEFILNLPAYNESYKESCLKVREDTDELFNQLSKINGLKVFTTESNFILCKILDSNLTADQLASWLLEKFNIYIKECSGKTMYQSELYFRVSSRTQQENKYLVNAISTCLSKALKEHQTKELVQI</sequence>
<dbReference type="Gene3D" id="3.90.1150.10">
    <property type="entry name" value="Aspartate Aminotransferase, domain 1"/>
    <property type="match status" value="1"/>
</dbReference>
<dbReference type="Gene3D" id="3.40.640.10">
    <property type="entry name" value="Type I PLP-dependent aspartate aminotransferase-like (Major domain)"/>
    <property type="match status" value="1"/>
</dbReference>
<dbReference type="CDD" id="cd02523">
    <property type="entry name" value="PC_cytidylyltransferase"/>
    <property type="match status" value="1"/>
</dbReference>
<evidence type="ECO:0000256" key="5">
    <source>
        <dbReference type="RuleBase" id="RU000481"/>
    </source>
</evidence>
<feature type="domain" description="Nucleotidyl transferase" evidence="7">
    <location>
        <begin position="4"/>
        <end position="217"/>
    </location>
</feature>
<dbReference type="EMBL" id="NFDQ01000070">
    <property type="protein sequence ID" value="OTY74001.1"/>
    <property type="molecule type" value="Genomic_DNA"/>
</dbReference>
<evidence type="ECO:0000259" key="6">
    <source>
        <dbReference type="Pfam" id="PF00155"/>
    </source>
</evidence>
<evidence type="ECO:0000256" key="3">
    <source>
        <dbReference type="ARBA" id="ARBA00022679"/>
    </source>
</evidence>
<dbReference type="InterPro" id="IPR015422">
    <property type="entry name" value="PyrdxlP-dep_Trfase_small"/>
</dbReference>
<dbReference type="PANTHER" id="PTHR42885">
    <property type="entry name" value="HISTIDINOL-PHOSPHATE AMINOTRANSFERASE-RELATED"/>
    <property type="match status" value="1"/>
</dbReference>
<keyword evidence="4" id="KW-0663">Pyridoxal phosphate</keyword>
<organism evidence="8 9">
    <name type="scientific">Bacillus thuringiensis serovar vazensis</name>
    <dbReference type="NCBI Taxonomy" id="180867"/>
    <lineage>
        <taxon>Bacteria</taxon>
        <taxon>Bacillati</taxon>
        <taxon>Bacillota</taxon>
        <taxon>Bacilli</taxon>
        <taxon>Bacillales</taxon>
        <taxon>Bacillaceae</taxon>
        <taxon>Bacillus</taxon>
        <taxon>Bacillus cereus group</taxon>
    </lineage>
</organism>
<dbReference type="Proteomes" id="UP000194911">
    <property type="component" value="Unassembled WGS sequence"/>
</dbReference>
<evidence type="ECO:0000256" key="1">
    <source>
        <dbReference type="ARBA" id="ARBA00001933"/>
    </source>
</evidence>
<dbReference type="InterPro" id="IPR029044">
    <property type="entry name" value="Nucleotide-diphossugar_trans"/>
</dbReference>
<dbReference type="Gene3D" id="3.90.550.10">
    <property type="entry name" value="Spore Coat Polysaccharide Biosynthesis Protein SpsA, Chain A"/>
    <property type="match status" value="1"/>
</dbReference>
<dbReference type="PANTHER" id="PTHR42885:SF2">
    <property type="entry name" value="HISTIDINOL-PHOSPHATE AMINOTRANSFERASE"/>
    <property type="match status" value="1"/>
</dbReference>
<protein>
    <recommendedName>
        <fullName evidence="5">Aminotransferase</fullName>
        <ecNumber evidence="5">2.6.1.-</ecNumber>
    </recommendedName>
</protein>
<dbReference type="InterPro" id="IPR004838">
    <property type="entry name" value="NHTrfase_class1_PyrdxlP-BS"/>
</dbReference>
<dbReference type="SUPFAM" id="SSF53448">
    <property type="entry name" value="Nucleotide-diphospho-sugar transferases"/>
    <property type="match status" value="1"/>
</dbReference>
<keyword evidence="3 5" id="KW-0808">Transferase</keyword>
<dbReference type="Pfam" id="PF00155">
    <property type="entry name" value="Aminotran_1_2"/>
    <property type="match status" value="1"/>
</dbReference>
<proteinExistence type="inferred from homology"/>